<dbReference type="Proteomes" id="UP000238083">
    <property type="component" value="Unassembled WGS sequence"/>
</dbReference>
<sequence>MKPDRVPDERAARRAALLAARQAAWLRRRARGFQPRRLPFSPASILGRSARKPPPE</sequence>
<reference evidence="2 3" key="1">
    <citation type="submission" date="2018-03" db="EMBL/GenBank/DDBJ databases">
        <title>Genomic Encyclopedia of Archaeal and Bacterial Type Strains, Phase II (KMG-II): from individual species to whole genera.</title>
        <authorList>
            <person name="Goeker M."/>
        </authorList>
    </citation>
    <scope>NUCLEOTIDE SEQUENCE [LARGE SCALE GENOMIC DNA]</scope>
    <source>
        <strain evidence="2 3">DSM 19711</strain>
    </source>
</reference>
<feature type="region of interest" description="Disordered" evidence="1">
    <location>
        <begin position="37"/>
        <end position="56"/>
    </location>
</feature>
<comment type="caution">
    <text evidence="2">The sequence shown here is derived from an EMBL/GenBank/DDBJ whole genome shotgun (WGS) entry which is preliminary data.</text>
</comment>
<name>A0A2T0RAP0_9ACTN</name>
<protein>
    <submittedName>
        <fullName evidence="2">Uncharacterized protein</fullName>
    </submittedName>
</protein>
<proteinExistence type="predicted"/>
<accession>A0A2T0RAP0</accession>
<gene>
    <name evidence="2" type="ORF">CLV37_101483</name>
</gene>
<evidence type="ECO:0000256" key="1">
    <source>
        <dbReference type="SAM" id="MobiDB-lite"/>
    </source>
</evidence>
<dbReference type="EMBL" id="PVZF01000001">
    <property type="protein sequence ID" value="PRY18238.1"/>
    <property type="molecule type" value="Genomic_DNA"/>
</dbReference>
<evidence type="ECO:0000313" key="3">
    <source>
        <dbReference type="Proteomes" id="UP000238083"/>
    </source>
</evidence>
<dbReference type="AlphaFoldDB" id="A0A2T0RAP0"/>
<organism evidence="2 3">
    <name type="scientific">Kineococcus rhizosphaerae</name>
    <dbReference type="NCBI Taxonomy" id="559628"/>
    <lineage>
        <taxon>Bacteria</taxon>
        <taxon>Bacillati</taxon>
        <taxon>Actinomycetota</taxon>
        <taxon>Actinomycetes</taxon>
        <taxon>Kineosporiales</taxon>
        <taxon>Kineosporiaceae</taxon>
        <taxon>Kineococcus</taxon>
    </lineage>
</organism>
<keyword evidence="3" id="KW-1185">Reference proteome</keyword>
<evidence type="ECO:0000313" key="2">
    <source>
        <dbReference type="EMBL" id="PRY18238.1"/>
    </source>
</evidence>
<dbReference type="RefSeq" id="WP_170127009.1">
    <property type="nucleotide sequence ID" value="NZ_PVZF01000001.1"/>
</dbReference>